<evidence type="ECO:0000313" key="2">
    <source>
        <dbReference type="EMBL" id="KAK3345645.1"/>
    </source>
</evidence>
<dbReference type="RefSeq" id="XP_062682258.1">
    <property type="nucleotide sequence ID" value="XM_062830594.1"/>
</dbReference>
<organism evidence="2 3">
    <name type="scientific">Neurospora tetraspora</name>
    <dbReference type="NCBI Taxonomy" id="94610"/>
    <lineage>
        <taxon>Eukaryota</taxon>
        <taxon>Fungi</taxon>
        <taxon>Dikarya</taxon>
        <taxon>Ascomycota</taxon>
        <taxon>Pezizomycotina</taxon>
        <taxon>Sordariomycetes</taxon>
        <taxon>Sordariomycetidae</taxon>
        <taxon>Sordariales</taxon>
        <taxon>Sordariaceae</taxon>
        <taxon>Neurospora</taxon>
    </lineage>
</organism>
<keyword evidence="3" id="KW-1185">Reference proteome</keyword>
<feature type="compositionally biased region" description="Low complexity" evidence="1">
    <location>
        <begin position="69"/>
        <end position="80"/>
    </location>
</feature>
<comment type="caution">
    <text evidence="2">The sequence shown here is derived from an EMBL/GenBank/DDBJ whole genome shotgun (WGS) entry which is preliminary data.</text>
</comment>
<reference evidence="2" key="1">
    <citation type="journal article" date="2023" name="Mol. Phylogenet. Evol.">
        <title>Genome-scale phylogeny and comparative genomics of the fungal order Sordariales.</title>
        <authorList>
            <person name="Hensen N."/>
            <person name="Bonometti L."/>
            <person name="Westerberg I."/>
            <person name="Brannstrom I.O."/>
            <person name="Guillou S."/>
            <person name="Cros-Aarteil S."/>
            <person name="Calhoun S."/>
            <person name="Haridas S."/>
            <person name="Kuo A."/>
            <person name="Mondo S."/>
            <person name="Pangilinan J."/>
            <person name="Riley R."/>
            <person name="LaButti K."/>
            <person name="Andreopoulos B."/>
            <person name="Lipzen A."/>
            <person name="Chen C."/>
            <person name="Yan M."/>
            <person name="Daum C."/>
            <person name="Ng V."/>
            <person name="Clum A."/>
            <person name="Steindorff A."/>
            <person name="Ohm R.A."/>
            <person name="Martin F."/>
            <person name="Silar P."/>
            <person name="Natvig D.O."/>
            <person name="Lalanne C."/>
            <person name="Gautier V."/>
            <person name="Ament-Velasquez S.L."/>
            <person name="Kruys A."/>
            <person name="Hutchinson M.I."/>
            <person name="Powell A.J."/>
            <person name="Barry K."/>
            <person name="Miller A.N."/>
            <person name="Grigoriev I.V."/>
            <person name="Debuchy R."/>
            <person name="Gladieux P."/>
            <person name="Hiltunen Thoren M."/>
            <person name="Johannesson H."/>
        </authorList>
    </citation>
    <scope>NUCLEOTIDE SEQUENCE</scope>
    <source>
        <strain evidence="2">CBS 560.94</strain>
    </source>
</reference>
<dbReference type="GeneID" id="87867748"/>
<dbReference type="EMBL" id="JAUEPP010000004">
    <property type="protein sequence ID" value="KAK3345645.1"/>
    <property type="molecule type" value="Genomic_DNA"/>
</dbReference>
<reference evidence="2" key="2">
    <citation type="submission" date="2023-06" db="EMBL/GenBank/DDBJ databases">
        <authorList>
            <consortium name="Lawrence Berkeley National Laboratory"/>
            <person name="Haridas S."/>
            <person name="Hensen N."/>
            <person name="Bonometti L."/>
            <person name="Westerberg I."/>
            <person name="Brannstrom I.O."/>
            <person name="Guillou S."/>
            <person name="Cros-Aarteil S."/>
            <person name="Calhoun S."/>
            <person name="Kuo A."/>
            <person name="Mondo S."/>
            <person name="Pangilinan J."/>
            <person name="Riley R."/>
            <person name="Labutti K."/>
            <person name="Andreopoulos B."/>
            <person name="Lipzen A."/>
            <person name="Chen C."/>
            <person name="Yanf M."/>
            <person name="Daum C."/>
            <person name="Ng V."/>
            <person name="Clum A."/>
            <person name="Steindorff A."/>
            <person name="Ohm R."/>
            <person name="Martin F."/>
            <person name="Silar P."/>
            <person name="Natvig D."/>
            <person name="Lalanne C."/>
            <person name="Gautier V."/>
            <person name="Ament-Velasquez S.L."/>
            <person name="Kruys A."/>
            <person name="Hutchinson M.I."/>
            <person name="Powell A.J."/>
            <person name="Barry K."/>
            <person name="Miller A.N."/>
            <person name="Grigoriev I.V."/>
            <person name="Debuchy R."/>
            <person name="Gladieux P."/>
            <person name="Thoren M.H."/>
            <person name="Johannesson H."/>
        </authorList>
    </citation>
    <scope>NUCLEOTIDE SEQUENCE</scope>
    <source>
        <strain evidence="2">CBS 560.94</strain>
    </source>
</reference>
<dbReference type="Proteomes" id="UP001278500">
    <property type="component" value="Unassembled WGS sequence"/>
</dbReference>
<protein>
    <submittedName>
        <fullName evidence="2">Uncharacterized protein</fullName>
    </submittedName>
</protein>
<evidence type="ECO:0000256" key="1">
    <source>
        <dbReference type="SAM" id="MobiDB-lite"/>
    </source>
</evidence>
<evidence type="ECO:0000313" key="3">
    <source>
        <dbReference type="Proteomes" id="UP001278500"/>
    </source>
</evidence>
<proteinExistence type="predicted"/>
<dbReference type="AlphaFoldDB" id="A0AAE0JGE7"/>
<accession>A0AAE0JGE7</accession>
<name>A0AAE0JGE7_9PEZI</name>
<gene>
    <name evidence="2" type="ORF">B0H65DRAFT_574787</name>
</gene>
<feature type="region of interest" description="Disordered" evidence="1">
    <location>
        <begin position="65"/>
        <end position="115"/>
    </location>
</feature>
<sequence length="270" mass="28378">MLPPGISTVVLVAFSASQLTYSTVQFATAWRLNLNPQNLDLRSEPSPVRRLLPNANEKLAHVVEEVRSTHISSSTSSSSTEPPPPPPPTETTATIPPGNPGNPSTGELGGGTIPGNPSNVVTSLLCGEAWQAQNGAVSWANYGGIMKVIKAVSISQAEAVWNAKDMNPQKFGEVVKVGGEGEEGGGAGAGKGCTEVGCKGESGVWWCGENDGPVEIDRMFSVLWGANYILEECFPFVNREDGKAMKEMQVAGQVFFAGGWSVIVKGGMCK</sequence>